<evidence type="ECO:0000313" key="2">
    <source>
        <dbReference type="Proteomes" id="UP000003094"/>
    </source>
</evidence>
<comment type="caution">
    <text evidence="1">The sequence shown here is derived from an EMBL/GenBank/DDBJ whole genome shotgun (WGS) entry which is preliminary data.</text>
</comment>
<keyword evidence="2" id="KW-1185">Reference proteome</keyword>
<dbReference type="AlphaFoldDB" id="A0A2R9SVL2"/>
<accession>A0A2R9SVL2</accession>
<reference evidence="1 2" key="1">
    <citation type="journal article" date="2010" name="BMC Genomics">
        <title>Genome sequence of the pattern forming Paenibacillus vortex bacterium reveals potential for thriving in complex environments.</title>
        <authorList>
            <person name="Sirota-Madi A."/>
            <person name="Olender T."/>
            <person name="Helman Y."/>
            <person name="Ingham C."/>
            <person name="Brainis I."/>
            <person name="Roth D."/>
            <person name="Hagi E."/>
            <person name="Brodsky L."/>
            <person name="Leshkowitz D."/>
            <person name="Galatenko V."/>
            <person name="Nikolaev V."/>
            <person name="Mugasimangalam R.C."/>
            <person name="Bransburg-Zabary S."/>
            <person name="Gutnick D.L."/>
            <person name="Lancet D."/>
            <person name="Ben-Jacob E."/>
        </authorList>
    </citation>
    <scope>NUCLEOTIDE SEQUENCE [LARGE SCALE GENOMIC DNA]</scope>
    <source>
        <strain evidence="1 2">V453</strain>
    </source>
</reference>
<gene>
    <name evidence="1" type="ORF">PVOR_13549</name>
</gene>
<sequence length="65" mass="7574">MSGNILVKALDLYYNEQKMFTEFSGLTLKSLKGEKHHEFTFFNCWGNTWSSADNYNRRATEQFGA</sequence>
<dbReference type="EMBL" id="ADHJ01000020">
    <property type="protein sequence ID" value="EFU41394.1"/>
    <property type="molecule type" value="Genomic_DNA"/>
</dbReference>
<dbReference type="Proteomes" id="UP000003094">
    <property type="component" value="Unassembled WGS sequence"/>
</dbReference>
<organism evidence="1 2">
    <name type="scientific">Paenibacillus vortex V453</name>
    <dbReference type="NCBI Taxonomy" id="715225"/>
    <lineage>
        <taxon>Bacteria</taxon>
        <taxon>Bacillati</taxon>
        <taxon>Bacillota</taxon>
        <taxon>Bacilli</taxon>
        <taxon>Bacillales</taxon>
        <taxon>Paenibacillaceae</taxon>
        <taxon>Paenibacillus</taxon>
    </lineage>
</organism>
<evidence type="ECO:0000313" key="1">
    <source>
        <dbReference type="EMBL" id="EFU41394.1"/>
    </source>
</evidence>
<protein>
    <submittedName>
        <fullName evidence="1">Uncharacterized protein</fullName>
    </submittedName>
</protein>
<dbReference type="KEGG" id="pvo:PVOR_13549"/>
<name>A0A2R9SVL2_9BACL</name>
<proteinExistence type="predicted"/>